<organism evidence="1">
    <name type="scientific">marine sediment metagenome</name>
    <dbReference type="NCBI Taxonomy" id="412755"/>
    <lineage>
        <taxon>unclassified sequences</taxon>
        <taxon>metagenomes</taxon>
        <taxon>ecological metagenomes</taxon>
    </lineage>
</organism>
<comment type="caution">
    <text evidence="1">The sequence shown here is derived from an EMBL/GenBank/DDBJ whole genome shotgun (WGS) entry which is preliminary data.</text>
</comment>
<dbReference type="AlphaFoldDB" id="A0A0F9NM21"/>
<name>A0A0F9NM21_9ZZZZ</name>
<proteinExistence type="predicted"/>
<reference evidence="1" key="1">
    <citation type="journal article" date="2015" name="Nature">
        <title>Complex archaea that bridge the gap between prokaryotes and eukaryotes.</title>
        <authorList>
            <person name="Spang A."/>
            <person name="Saw J.H."/>
            <person name="Jorgensen S.L."/>
            <person name="Zaremba-Niedzwiedzka K."/>
            <person name="Martijn J."/>
            <person name="Lind A.E."/>
            <person name="van Eijk R."/>
            <person name="Schleper C."/>
            <person name="Guy L."/>
            <person name="Ettema T.J."/>
        </authorList>
    </citation>
    <scope>NUCLEOTIDE SEQUENCE</scope>
</reference>
<dbReference type="EMBL" id="LAZR01006765">
    <property type="protein sequence ID" value="KKM89790.1"/>
    <property type="molecule type" value="Genomic_DNA"/>
</dbReference>
<protein>
    <submittedName>
        <fullName evidence="1">Uncharacterized protein</fullName>
    </submittedName>
</protein>
<gene>
    <name evidence="1" type="ORF">LCGC14_1245130</name>
</gene>
<sequence>MTCFPRHIYNNRKEIKMTNTERELKEIPYSIRSGLMPKSIVTFEGLSTKLDVSRQKNSDLSNGLSIYNPIDEDDGLNFGVMFYKHDNFKDTYQVNPHKINFDKDRSTLCVGSTHYPADIGRFKKGTEEKNYTLKLNKNVRSPLFVPTTHKEIEFFLVLFPLDNEHDDPPLIIDEDSVDDNARKEPQKVVVNGVLLGDDPDQEDVVIEKPRLEEVVHTVQTKQEYMDDIDFDNKEKLAEFKTADFMKHKSWHKQKHREQKSKPYNDDEYNVVYEDKGLKMLFDTGDNTERNPVEDTVEEEYPPILDVNFS</sequence>
<accession>A0A0F9NM21</accession>
<evidence type="ECO:0000313" key="1">
    <source>
        <dbReference type="EMBL" id="KKM89790.1"/>
    </source>
</evidence>